<dbReference type="AlphaFoldDB" id="A0A0B2W436"/>
<keyword evidence="1" id="KW-1133">Transmembrane helix</keyword>
<dbReference type="OrthoDB" id="5859029at2759"/>
<organism evidence="2 3">
    <name type="scientific">Toxocara canis</name>
    <name type="common">Canine roundworm</name>
    <dbReference type="NCBI Taxonomy" id="6265"/>
    <lineage>
        <taxon>Eukaryota</taxon>
        <taxon>Metazoa</taxon>
        <taxon>Ecdysozoa</taxon>
        <taxon>Nematoda</taxon>
        <taxon>Chromadorea</taxon>
        <taxon>Rhabditida</taxon>
        <taxon>Spirurina</taxon>
        <taxon>Ascaridomorpha</taxon>
        <taxon>Ascaridoidea</taxon>
        <taxon>Toxocaridae</taxon>
        <taxon>Toxocara</taxon>
    </lineage>
</organism>
<keyword evidence="3" id="KW-1185">Reference proteome</keyword>
<dbReference type="EMBL" id="JPKZ01000231">
    <property type="protein sequence ID" value="KHN88439.1"/>
    <property type="molecule type" value="Genomic_DNA"/>
</dbReference>
<dbReference type="OMA" id="EYDKDSM"/>
<accession>A0A0B2W436</accession>
<keyword evidence="1" id="KW-0812">Transmembrane</keyword>
<evidence type="ECO:0000313" key="3">
    <source>
        <dbReference type="Proteomes" id="UP000031036"/>
    </source>
</evidence>
<keyword evidence="1" id="KW-0472">Membrane</keyword>
<comment type="caution">
    <text evidence="2">The sequence shown here is derived from an EMBL/GenBank/DDBJ whole genome shotgun (WGS) entry which is preliminary data.</text>
</comment>
<dbReference type="Proteomes" id="UP000031036">
    <property type="component" value="Unassembled WGS sequence"/>
</dbReference>
<sequence>LALGALGYSSPSVVLLSVVRRAVSSLEPIRAQSDGFFRSEHQMDKITDPVTLVIASTALSCTMMIVVIIVNGILLCALEHGEVTIEIARCEEKFVCAIKAAKFAALPMIAVVALSEISGLAMEQVVGEYDKDSMERRAIIYSVIGRDGFTKDFIKTCPRFLQDGYRDEALLLKDKL</sequence>
<evidence type="ECO:0000313" key="2">
    <source>
        <dbReference type="EMBL" id="KHN88439.1"/>
    </source>
</evidence>
<reference evidence="2 3" key="1">
    <citation type="submission" date="2014-11" db="EMBL/GenBank/DDBJ databases">
        <title>Genetic blueprint of the zoonotic pathogen Toxocara canis.</title>
        <authorList>
            <person name="Zhu X.-Q."/>
            <person name="Korhonen P.K."/>
            <person name="Cai H."/>
            <person name="Young N.D."/>
            <person name="Nejsum P."/>
            <person name="von Samson-Himmelstjerna G."/>
            <person name="Boag P.R."/>
            <person name="Tan P."/>
            <person name="Li Q."/>
            <person name="Min J."/>
            <person name="Yang Y."/>
            <person name="Wang X."/>
            <person name="Fang X."/>
            <person name="Hall R.S."/>
            <person name="Hofmann A."/>
            <person name="Sternberg P.W."/>
            <person name="Jex A.R."/>
            <person name="Gasser R.B."/>
        </authorList>
    </citation>
    <scope>NUCLEOTIDE SEQUENCE [LARGE SCALE GENOMIC DNA]</scope>
    <source>
        <strain evidence="2">PN_DK_2014</strain>
    </source>
</reference>
<name>A0A0B2W436_TOXCA</name>
<proteinExistence type="predicted"/>
<evidence type="ECO:0000256" key="1">
    <source>
        <dbReference type="SAM" id="Phobius"/>
    </source>
</evidence>
<feature type="transmembrane region" description="Helical" evidence="1">
    <location>
        <begin position="52"/>
        <end position="78"/>
    </location>
</feature>
<gene>
    <name evidence="2" type="ORF">Tcan_11840</name>
</gene>
<protein>
    <submittedName>
        <fullName evidence="2">Uncharacterized protein</fullName>
    </submittedName>
</protein>
<feature type="non-terminal residue" evidence="2">
    <location>
        <position position="1"/>
    </location>
</feature>